<dbReference type="Proteomes" id="UP000287033">
    <property type="component" value="Unassembled WGS sequence"/>
</dbReference>
<name>A0A401TUI1_CHIPU</name>
<feature type="compositionally biased region" description="Basic residues" evidence="1">
    <location>
        <begin position="82"/>
        <end position="95"/>
    </location>
</feature>
<protein>
    <submittedName>
        <fullName evidence="2">Uncharacterized protein</fullName>
    </submittedName>
</protein>
<evidence type="ECO:0000313" key="3">
    <source>
        <dbReference type="Proteomes" id="UP000287033"/>
    </source>
</evidence>
<feature type="region of interest" description="Disordered" evidence="1">
    <location>
        <begin position="14"/>
        <end position="126"/>
    </location>
</feature>
<dbReference type="EMBL" id="BEZZ01182726">
    <property type="protein sequence ID" value="GCC46278.1"/>
    <property type="molecule type" value="Genomic_DNA"/>
</dbReference>
<evidence type="ECO:0000256" key="1">
    <source>
        <dbReference type="SAM" id="MobiDB-lite"/>
    </source>
</evidence>
<accession>A0A401TUI1</accession>
<comment type="caution">
    <text evidence="2">The sequence shown here is derived from an EMBL/GenBank/DDBJ whole genome shotgun (WGS) entry which is preliminary data.</text>
</comment>
<evidence type="ECO:0000313" key="2">
    <source>
        <dbReference type="EMBL" id="GCC46278.1"/>
    </source>
</evidence>
<keyword evidence="3" id="KW-1185">Reference proteome</keyword>
<feature type="compositionally biased region" description="Basic and acidic residues" evidence="1">
    <location>
        <begin position="103"/>
        <end position="112"/>
    </location>
</feature>
<reference evidence="2 3" key="1">
    <citation type="journal article" date="2018" name="Nat. Ecol. Evol.">
        <title>Shark genomes provide insights into elasmobranch evolution and the origin of vertebrates.</title>
        <authorList>
            <person name="Hara Y"/>
            <person name="Yamaguchi K"/>
            <person name="Onimaru K"/>
            <person name="Kadota M"/>
            <person name="Koyanagi M"/>
            <person name="Keeley SD"/>
            <person name="Tatsumi K"/>
            <person name="Tanaka K"/>
            <person name="Motone F"/>
            <person name="Kageyama Y"/>
            <person name="Nozu R"/>
            <person name="Adachi N"/>
            <person name="Nishimura O"/>
            <person name="Nakagawa R"/>
            <person name="Tanegashima C"/>
            <person name="Kiyatake I"/>
            <person name="Matsumoto R"/>
            <person name="Murakumo K"/>
            <person name="Nishida K"/>
            <person name="Terakita A"/>
            <person name="Kuratani S"/>
            <person name="Sato K"/>
            <person name="Hyodo S Kuraku.S."/>
        </authorList>
    </citation>
    <scope>NUCLEOTIDE SEQUENCE [LARGE SCALE GENOMIC DNA]</scope>
</reference>
<organism evidence="2 3">
    <name type="scientific">Chiloscyllium punctatum</name>
    <name type="common">Brownbanded bambooshark</name>
    <name type="synonym">Hemiscyllium punctatum</name>
    <dbReference type="NCBI Taxonomy" id="137246"/>
    <lineage>
        <taxon>Eukaryota</taxon>
        <taxon>Metazoa</taxon>
        <taxon>Chordata</taxon>
        <taxon>Craniata</taxon>
        <taxon>Vertebrata</taxon>
        <taxon>Chondrichthyes</taxon>
        <taxon>Elasmobranchii</taxon>
        <taxon>Galeomorphii</taxon>
        <taxon>Galeoidea</taxon>
        <taxon>Orectolobiformes</taxon>
        <taxon>Hemiscylliidae</taxon>
        <taxon>Chiloscyllium</taxon>
    </lineage>
</organism>
<proteinExistence type="predicted"/>
<dbReference type="AlphaFoldDB" id="A0A401TUI1"/>
<gene>
    <name evidence="2" type="ORF">chiPu_0030428</name>
</gene>
<sequence>MLVRRFPLTVIFLPSLPPPPPPTRTTRRGQADGDHPVRALRSGEGGPGQLPGAGILHRPQVLAAQGRPRDGHPLAVQSVDPKRRRVPHHQHHRFGQRQLLLSLRDRRGRDRPQLLPQQLHQDRRGW</sequence>